<accession>A0A2S6NNM9</accession>
<dbReference type="RefSeq" id="WP_104517093.1">
    <property type="nucleotide sequence ID" value="NZ_NHRY01000036.1"/>
</dbReference>
<dbReference type="PANTHER" id="PTHR34203">
    <property type="entry name" value="METHYLTRANSFERASE, FKBM FAMILY PROTEIN"/>
    <property type="match status" value="1"/>
</dbReference>
<protein>
    <recommendedName>
        <fullName evidence="1">Methyltransferase FkbM domain-containing protein</fullName>
    </recommendedName>
</protein>
<dbReference type="OrthoDB" id="5679686at2"/>
<dbReference type="Gene3D" id="3.40.50.150">
    <property type="entry name" value="Vaccinia Virus protein VP39"/>
    <property type="match status" value="1"/>
</dbReference>
<dbReference type="InterPro" id="IPR052514">
    <property type="entry name" value="SAM-dependent_MTase"/>
</dbReference>
<name>A0A2S6NNM9_RHOGL</name>
<proteinExistence type="predicted"/>
<dbReference type="SUPFAM" id="SSF53335">
    <property type="entry name" value="S-adenosyl-L-methionine-dependent methyltransferases"/>
    <property type="match status" value="1"/>
</dbReference>
<organism evidence="2 3">
    <name type="scientific">Rhodopila globiformis</name>
    <name type="common">Rhodopseudomonas globiformis</name>
    <dbReference type="NCBI Taxonomy" id="1071"/>
    <lineage>
        <taxon>Bacteria</taxon>
        <taxon>Pseudomonadati</taxon>
        <taxon>Pseudomonadota</taxon>
        <taxon>Alphaproteobacteria</taxon>
        <taxon>Acetobacterales</taxon>
        <taxon>Acetobacteraceae</taxon>
        <taxon>Rhodopila</taxon>
    </lineage>
</organism>
<feature type="domain" description="Methyltransferase FkbM" evidence="1">
    <location>
        <begin position="90"/>
        <end position="235"/>
    </location>
</feature>
<dbReference type="EMBL" id="NHRY01000036">
    <property type="protein sequence ID" value="PPQ39008.1"/>
    <property type="molecule type" value="Genomic_DNA"/>
</dbReference>
<sequence>MSRTLARQLRAIVQLATAPQSAPRAAMTRARLIDLLQQDGTVTIQAKGQELRLLASRGPHFAAAAAQFRAEEPEMLAWIDSFQGGDVFWDIGAAVGMFSMYAALTPGVQVCAFEPKATSLAVLVEHLALNGMGDRVLPLPVAFSDRSGLTRLELATLAPGSGGNSVAGVPDQFGHSHSIFSQATLAYRIDDFRRDFAMPAPTHIKIDVDGAEALILRGAPETLPLVASLMIEVEGLNAAEAATRIEAPLAASGLREVMTVRGAGSGRNRLYRRGG</sequence>
<reference evidence="2 3" key="1">
    <citation type="journal article" date="2018" name="Arch. Microbiol.">
        <title>New insights into the metabolic potential of the phototrophic purple bacterium Rhodopila globiformis DSM 161(T) from its draft genome sequence and evidence for a vanadium-dependent nitrogenase.</title>
        <authorList>
            <person name="Imhoff J.F."/>
            <person name="Rahn T."/>
            <person name="Kunzel S."/>
            <person name="Neulinger S.C."/>
        </authorList>
    </citation>
    <scope>NUCLEOTIDE SEQUENCE [LARGE SCALE GENOMIC DNA]</scope>
    <source>
        <strain evidence="2 3">DSM 161</strain>
    </source>
</reference>
<dbReference type="Proteomes" id="UP000239724">
    <property type="component" value="Unassembled WGS sequence"/>
</dbReference>
<keyword evidence="3" id="KW-1185">Reference proteome</keyword>
<evidence type="ECO:0000313" key="2">
    <source>
        <dbReference type="EMBL" id="PPQ39008.1"/>
    </source>
</evidence>
<dbReference type="Pfam" id="PF05050">
    <property type="entry name" value="Methyltransf_21"/>
    <property type="match status" value="1"/>
</dbReference>
<dbReference type="PANTHER" id="PTHR34203:SF15">
    <property type="entry name" value="SLL1173 PROTEIN"/>
    <property type="match status" value="1"/>
</dbReference>
<evidence type="ECO:0000259" key="1">
    <source>
        <dbReference type="Pfam" id="PF05050"/>
    </source>
</evidence>
<comment type="caution">
    <text evidence="2">The sequence shown here is derived from an EMBL/GenBank/DDBJ whole genome shotgun (WGS) entry which is preliminary data.</text>
</comment>
<dbReference type="AlphaFoldDB" id="A0A2S6NNM9"/>
<dbReference type="InterPro" id="IPR006342">
    <property type="entry name" value="FkbM_mtfrase"/>
</dbReference>
<dbReference type="NCBIfam" id="TIGR01444">
    <property type="entry name" value="fkbM_fam"/>
    <property type="match status" value="1"/>
</dbReference>
<gene>
    <name evidence="2" type="ORF">CCS01_01605</name>
</gene>
<evidence type="ECO:0000313" key="3">
    <source>
        <dbReference type="Proteomes" id="UP000239724"/>
    </source>
</evidence>
<dbReference type="InterPro" id="IPR029063">
    <property type="entry name" value="SAM-dependent_MTases_sf"/>
</dbReference>